<dbReference type="CDD" id="cd02440">
    <property type="entry name" value="AdoMet_MTases"/>
    <property type="match status" value="1"/>
</dbReference>
<evidence type="ECO:0000313" key="2">
    <source>
        <dbReference type="Proteomes" id="UP000635606"/>
    </source>
</evidence>
<sequence length="275" mass="30621">MGDQRRLDPSRPHAARRYNYWLGGKDHFQADRDSAAMIEQFMPSVAIGARENRRFHGRAVRYLADAGIRQFLDIGCGLPAPDNTHEIAQAVDPTARVVYVDNDPLVLAHARALLQGTPEGRTAYIDADLRQPERIINSPEVFATLDLDQPVGILLVAVLHFMLDEDEPYEIVRRLVDAVPPGSYLVLSNATTDFMPPEHVAMYDAANARAERREDRAQLRSKEEVARFFDGLDLVPPGICCPVDWRPTDPQAPRPGPTEVFAHAGVARIPQRSAS</sequence>
<reference evidence="1" key="1">
    <citation type="submission" date="2021-01" db="EMBL/GenBank/DDBJ databases">
        <title>Whole genome shotgun sequence of Virgisporangium ochraceum NBRC 16418.</title>
        <authorList>
            <person name="Komaki H."/>
            <person name="Tamura T."/>
        </authorList>
    </citation>
    <scope>NUCLEOTIDE SEQUENCE</scope>
    <source>
        <strain evidence="1">NBRC 16418</strain>
    </source>
</reference>
<keyword evidence="2" id="KW-1185">Reference proteome</keyword>
<dbReference type="Pfam" id="PF04672">
    <property type="entry name" value="Methyltransf_19"/>
    <property type="match status" value="1"/>
</dbReference>
<comment type="caution">
    <text evidence="1">The sequence shown here is derived from an EMBL/GenBank/DDBJ whole genome shotgun (WGS) entry which is preliminary data.</text>
</comment>
<dbReference type="AlphaFoldDB" id="A0A8J4EG92"/>
<dbReference type="RefSeq" id="WP_203930780.1">
    <property type="nucleotide sequence ID" value="NZ_BOPH01000083.1"/>
</dbReference>
<dbReference type="InterPro" id="IPR029063">
    <property type="entry name" value="SAM-dependent_MTases_sf"/>
</dbReference>
<dbReference type="PIRSF" id="PIRSF017393">
    <property type="entry name" value="MTase_SAV2177"/>
    <property type="match status" value="1"/>
</dbReference>
<proteinExistence type="predicted"/>
<accession>A0A8J4EG92</accession>
<dbReference type="SUPFAM" id="SSF53335">
    <property type="entry name" value="S-adenosyl-L-methionine-dependent methyltransferases"/>
    <property type="match status" value="1"/>
</dbReference>
<evidence type="ECO:0000313" key="1">
    <source>
        <dbReference type="EMBL" id="GIJ70887.1"/>
    </source>
</evidence>
<organism evidence="1 2">
    <name type="scientific">Virgisporangium ochraceum</name>
    <dbReference type="NCBI Taxonomy" id="65505"/>
    <lineage>
        <taxon>Bacteria</taxon>
        <taxon>Bacillati</taxon>
        <taxon>Actinomycetota</taxon>
        <taxon>Actinomycetes</taxon>
        <taxon>Micromonosporales</taxon>
        <taxon>Micromonosporaceae</taxon>
        <taxon>Virgisporangium</taxon>
    </lineage>
</organism>
<name>A0A8J4EG92_9ACTN</name>
<evidence type="ECO:0008006" key="3">
    <source>
        <dbReference type="Google" id="ProtNLM"/>
    </source>
</evidence>
<gene>
    <name evidence="1" type="ORF">Voc01_058040</name>
</gene>
<dbReference type="InterPro" id="IPR006764">
    <property type="entry name" value="SAM_dep_MeTrfase_SAV2177_type"/>
</dbReference>
<dbReference type="EMBL" id="BOPH01000083">
    <property type="protein sequence ID" value="GIJ70887.1"/>
    <property type="molecule type" value="Genomic_DNA"/>
</dbReference>
<dbReference type="Gene3D" id="3.40.50.150">
    <property type="entry name" value="Vaccinia Virus protein VP39"/>
    <property type="match status" value="1"/>
</dbReference>
<protein>
    <recommendedName>
        <fullName evidence="3">SAM-dependent methyltransferase</fullName>
    </recommendedName>
</protein>
<dbReference type="Proteomes" id="UP000635606">
    <property type="component" value="Unassembled WGS sequence"/>
</dbReference>